<organism evidence="2 3">
    <name type="scientific">Brumimicrobium salinarum</name>
    <dbReference type="NCBI Taxonomy" id="2058658"/>
    <lineage>
        <taxon>Bacteria</taxon>
        <taxon>Pseudomonadati</taxon>
        <taxon>Bacteroidota</taxon>
        <taxon>Flavobacteriia</taxon>
        <taxon>Flavobacteriales</taxon>
        <taxon>Crocinitomicaceae</taxon>
        <taxon>Brumimicrobium</taxon>
    </lineage>
</organism>
<comment type="caution">
    <text evidence="2">The sequence shown here is derived from an EMBL/GenBank/DDBJ whole genome shotgun (WGS) entry which is preliminary data.</text>
</comment>
<accession>A0A2I0QZP5</accession>
<dbReference type="RefSeq" id="WP_101335513.1">
    <property type="nucleotide sequence ID" value="NZ_PJNI01000018.1"/>
</dbReference>
<sequence length="348" mass="41201">MNQIINKKNLFLLFIGLCFISTSQEEKFKSPPKHENTYLFEVLKYERQPAPPEFIHNRILQILENPIDLWTPQDSLYFAYENVYLEKFERSLAIFSRLNTDTITNKHAQSLYRTALQKSGRYEALLTYNQKTLREDTSSYFSVKDAFLALNKAYIKQQNKLYIPDSTIIFPILKNPELGKLKRNASPHKNKIVQIAFAIDSAFRQFTTLHDSKDYILSQAMEEMGDFQREYLYISNALFYYSASRHYFKNDPIVAKKYNETLNEMSRRNYISLSFRTKFGKIIKNRYRIDDDHIEKSEKKVYTEADYIAPPKKKVRKDYLPWIDNSILIMLVLGLALIFVLIFMKVKK</sequence>
<dbReference type="AlphaFoldDB" id="A0A2I0QZP5"/>
<proteinExistence type="predicted"/>
<evidence type="ECO:0000256" key="1">
    <source>
        <dbReference type="SAM" id="Phobius"/>
    </source>
</evidence>
<protein>
    <submittedName>
        <fullName evidence="2">Uncharacterized protein</fullName>
    </submittedName>
</protein>
<dbReference type="OrthoDB" id="1466625at2"/>
<dbReference type="Proteomes" id="UP000236654">
    <property type="component" value="Unassembled WGS sequence"/>
</dbReference>
<keyword evidence="1" id="KW-1133">Transmembrane helix</keyword>
<keyword evidence="1" id="KW-0812">Transmembrane</keyword>
<feature type="transmembrane region" description="Helical" evidence="1">
    <location>
        <begin position="319"/>
        <end position="344"/>
    </location>
</feature>
<dbReference type="EMBL" id="PJNI01000018">
    <property type="protein sequence ID" value="PKR79798.1"/>
    <property type="molecule type" value="Genomic_DNA"/>
</dbReference>
<reference evidence="2 3" key="1">
    <citation type="submission" date="2017-12" db="EMBL/GenBank/DDBJ databases">
        <title>The draft genome sequence of Brumimicrobium saltpan LHR20.</title>
        <authorList>
            <person name="Do Z.-J."/>
            <person name="Luo H.-R."/>
        </authorList>
    </citation>
    <scope>NUCLEOTIDE SEQUENCE [LARGE SCALE GENOMIC DNA]</scope>
    <source>
        <strain evidence="2 3">LHR20</strain>
    </source>
</reference>
<keyword evidence="1" id="KW-0472">Membrane</keyword>
<evidence type="ECO:0000313" key="2">
    <source>
        <dbReference type="EMBL" id="PKR79798.1"/>
    </source>
</evidence>
<keyword evidence="3" id="KW-1185">Reference proteome</keyword>
<evidence type="ECO:0000313" key="3">
    <source>
        <dbReference type="Proteomes" id="UP000236654"/>
    </source>
</evidence>
<gene>
    <name evidence="2" type="ORF">CW751_13280</name>
</gene>
<name>A0A2I0QZP5_9FLAO</name>